<dbReference type="Pfam" id="PF12728">
    <property type="entry name" value="HTH_17"/>
    <property type="match status" value="1"/>
</dbReference>
<dbReference type="NCBIfam" id="TIGR01764">
    <property type="entry name" value="excise"/>
    <property type="match status" value="1"/>
</dbReference>
<dbReference type="GO" id="GO:0003677">
    <property type="term" value="F:DNA binding"/>
    <property type="evidence" value="ECO:0007669"/>
    <property type="project" value="InterPro"/>
</dbReference>
<dbReference type="Proteomes" id="UP000823895">
    <property type="component" value="Unassembled WGS sequence"/>
</dbReference>
<evidence type="ECO:0000313" key="2">
    <source>
        <dbReference type="EMBL" id="HJC43311.1"/>
    </source>
</evidence>
<dbReference type="EMBL" id="DWWI01000141">
    <property type="protein sequence ID" value="HJC43311.1"/>
    <property type="molecule type" value="Genomic_DNA"/>
</dbReference>
<dbReference type="AlphaFoldDB" id="A0A9D2P2X9"/>
<feature type="domain" description="Helix-turn-helix" evidence="1">
    <location>
        <begin position="10"/>
        <end position="58"/>
    </location>
</feature>
<reference evidence="2" key="1">
    <citation type="journal article" date="2021" name="PeerJ">
        <title>Extensive microbial diversity within the chicken gut microbiome revealed by metagenomics and culture.</title>
        <authorList>
            <person name="Gilroy R."/>
            <person name="Ravi A."/>
            <person name="Getino M."/>
            <person name="Pursley I."/>
            <person name="Horton D.L."/>
            <person name="Alikhan N.F."/>
            <person name="Baker D."/>
            <person name="Gharbi K."/>
            <person name="Hall N."/>
            <person name="Watson M."/>
            <person name="Adriaenssens E.M."/>
            <person name="Foster-Nyarko E."/>
            <person name="Jarju S."/>
            <person name="Secka A."/>
            <person name="Antonio M."/>
            <person name="Oren A."/>
            <person name="Chaudhuri R.R."/>
            <person name="La Ragione R."/>
            <person name="Hildebrand F."/>
            <person name="Pallen M.J."/>
        </authorList>
    </citation>
    <scope>NUCLEOTIDE SEQUENCE</scope>
    <source>
        <strain evidence="2">CHK165-2605</strain>
    </source>
</reference>
<organism evidence="2 3">
    <name type="scientific">Candidatus Mediterraneibacter gallistercoris</name>
    <dbReference type="NCBI Taxonomy" id="2838671"/>
    <lineage>
        <taxon>Bacteria</taxon>
        <taxon>Bacillati</taxon>
        <taxon>Bacillota</taxon>
        <taxon>Clostridia</taxon>
        <taxon>Lachnospirales</taxon>
        <taxon>Lachnospiraceae</taxon>
        <taxon>Mediterraneibacter</taxon>
    </lineage>
</organism>
<gene>
    <name evidence="2" type="ORF">H9756_06475</name>
</gene>
<evidence type="ECO:0000313" key="3">
    <source>
        <dbReference type="Proteomes" id="UP000823895"/>
    </source>
</evidence>
<protein>
    <submittedName>
        <fullName evidence="2">Helix-turn-helix domain-containing protein</fullName>
    </submittedName>
</protein>
<proteinExistence type="predicted"/>
<dbReference type="InterPro" id="IPR010093">
    <property type="entry name" value="SinI_DNA-bd"/>
</dbReference>
<evidence type="ECO:0000259" key="1">
    <source>
        <dbReference type="Pfam" id="PF12728"/>
    </source>
</evidence>
<dbReference type="InterPro" id="IPR041657">
    <property type="entry name" value="HTH_17"/>
</dbReference>
<reference evidence="2" key="2">
    <citation type="submission" date="2021-04" db="EMBL/GenBank/DDBJ databases">
        <authorList>
            <person name="Gilroy R."/>
        </authorList>
    </citation>
    <scope>NUCLEOTIDE SEQUENCE</scope>
    <source>
        <strain evidence="2">CHK165-2605</strain>
    </source>
</reference>
<name>A0A9D2P2X9_9FIRM</name>
<sequence length="69" mass="8045">MYQDMDNDLISIEELCQRLMIGKNMAYHLLNANEIVAFRIGRSWKIPVKSVNDYIANNSYNKQQGLSHQ</sequence>
<accession>A0A9D2P2X9</accession>
<comment type="caution">
    <text evidence="2">The sequence shown here is derived from an EMBL/GenBank/DDBJ whole genome shotgun (WGS) entry which is preliminary data.</text>
</comment>